<dbReference type="GeneID" id="68316023"/>
<dbReference type="AlphaFoldDB" id="A0A9P8DD50"/>
<keyword evidence="4" id="KW-0418">Kinase</keyword>
<evidence type="ECO:0000313" key="9">
    <source>
        <dbReference type="Proteomes" id="UP000827133"/>
    </source>
</evidence>
<evidence type="ECO:0000256" key="2">
    <source>
        <dbReference type="ARBA" id="ARBA00022679"/>
    </source>
</evidence>
<protein>
    <recommendedName>
        <fullName evidence="1">non-specific serine/threonine protein kinase</fullName>
        <ecNumber evidence="1">2.7.11.1</ecNumber>
    </recommendedName>
</protein>
<keyword evidence="5" id="KW-0067">ATP-binding</keyword>
<feature type="domain" description="Protein kinase" evidence="7">
    <location>
        <begin position="227"/>
        <end position="481"/>
    </location>
</feature>
<feature type="region of interest" description="Disordered" evidence="6">
    <location>
        <begin position="540"/>
        <end position="591"/>
    </location>
</feature>
<organism evidence="8 9">
    <name type="scientific">Fusarium musae</name>
    <dbReference type="NCBI Taxonomy" id="1042133"/>
    <lineage>
        <taxon>Eukaryota</taxon>
        <taxon>Fungi</taxon>
        <taxon>Dikarya</taxon>
        <taxon>Ascomycota</taxon>
        <taxon>Pezizomycotina</taxon>
        <taxon>Sordariomycetes</taxon>
        <taxon>Hypocreomycetidae</taxon>
        <taxon>Hypocreales</taxon>
        <taxon>Nectriaceae</taxon>
        <taxon>Fusarium</taxon>
    </lineage>
</organism>
<dbReference type="InterPro" id="IPR050660">
    <property type="entry name" value="NEK_Ser/Thr_kinase"/>
</dbReference>
<dbReference type="InterPro" id="IPR011009">
    <property type="entry name" value="Kinase-like_dom_sf"/>
</dbReference>
<proteinExistence type="predicted"/>
<dbReference type="PROSITE" id="PS00108">
    <property type="entry name" value="PROTEIN_KINASE_ST"/>
    <property type="match status" value="1"/>
</dbReference>
<dbReference type="EMBL" id="JAHBCI010000006">
    <property type="protein sequence ID" value="KAG9499708.1"/>
    <property type="molecule type" value="Genomic_DNA"/>
</dbReference>
<dbReference type="KEGG" id="fmu:J7337_008167"/>
<dbReference type="GO" id="GO:0004674">
    <property type="term" value="F:protein serine/threonine kinase activity"/>
    <property type="evidence" value="ECO:0007669"/>
    <property type="project" value="UniProtKB-EC"/>
</dbReference>
<keyword evidence="3" id="KW-0547">Nucleotide-binding</keyword>
<dbReference type="PANTHER" id="PTHR43671:SF13">
    <property type="entry name" value="SERINE_THREONINE-PROTEIN KINASE NEK2"/>
    <property type="match status" value="1"/>
</dbReference>
<evidence type="ECO:0000256" key="6">
    <source>
        <dbReference type="SAM" id="MobiDB-lite"/>
    </source>
</evidence>
<name>A0A9P8DD50_9HYPO</name>
<dbReference type="GO" id="GO:0005524">
    <property type="term" value="F:ATP binding"/>
    <property type="evidence" value="ECO:0007669"/>
    <property type="project" value="UniProtKB-KW"/>
</dbReference>
<sequence>MHTDQAVFYLAPANEFALDIVRHPENSNRRCQDPRDPKKLCLRIGLDQESKSPPYLVSFGRRDHNDVILDKYFPRTDQCYFEFNKESGELLLHDISKAGDTQLAEIGRIIEKDETRSIEIEKKSGSFEITKAPRQCVVLLGPDLYQDRIEWLFKIRDAEFLLIPGPTQLIEEKLAFARNTNNDEALERTLQARRTLDLQPDGSLALELRSTYFRALPKQENDKLIRFRKLKLLGSGGQAEVYKVVDMYTGTHYACKIINVGKMAAEWKIATGKDYRIRLKREVEMLRNLTHPHIVPYTHTQNSEFSPYFEIFMPIYKGSLLDLLREPREQGLEELQAIVCQMLYQMFQALDFIHSRDPPIIHRDIKPQNILYHDDNFFLTDFGIAKAVDTSKTFIGSRPYMAPEVRENRQHTPKIDIWALGVTVVKCLEKHEDFEEQAKGEQWYEYLQTSLNRHGFSFVSMVSVKTDGRPTAHDLLQHWSTDASLGSAVPSLSPGTTARGSAPPILTDRAQTVSTTLAQPMTHDESLQLLQPKAAVIASLSVPPSPPAQPGTGHGESGKSARPGKRKRSLHDGDTLSHSSLLPVPKRFCKA</sequence>
<dbReference type="Proteomes" id="UP000827133">
    <property type="component" value="Unassembled WGS sequence"/>
</dbReference>
<keyword evidence="2" id="KW-0808">Transferase</keyword>
<dbReference type="PROSITE" id="PS50011">
    <property type="entry name" value="PROTEIN_KINASE_DOM"/>
    <property type="match status" value="1"/>
</dbReference>
<gene>
    <name evidence="8" type="ORF">J7337_008167</name>
</gene>
<evidence type="ECO:0000259" key="7">
    <source>
        <dbReference type="PROSITE" id="PS50011"/>
    </source>
</evidence>
<dbReference type="InterPro" id="IPR000719">
    <property type="entry name" value="Prot_kinase_dom"/>
</dbReference>
<keyword evidence="9" id="KW-1185">Reference proteome</keyword>
<dbReference type="InterPro" id="IPR008271">
    <property type="entry name" value="Ser/Thr_kinase_AS"/>
</dbReference>
<dbReference type="RefSeq" id="XP_044678708.1">
    <property type="nucleotide sequence ID" value="XM_044825791.1"/>
</dbReference>
<reference evidence="8" key="1">
    <citation type="journal article" date="2021" name="Mol. Plant Microbe Interact.">
        <title>Telomere to telomere genome assembly of Fusarium musae F31, causal agent of crown rot disease of banana.</title>
        <authorList>
            <person name="Degradi L."/>
            <person name="Tava V."/>
            <person name="Kunova A."/>
            <person name="Cortesi P."/>
            <person name="Saracchi M."/>
            <person name="Pasquali M."/>
        </authorList>
    </citation>
    <scope>NUCLEOTIDE SEQUENCE</scope>
    <source>
        <strain evidence="8">F31</strain>
    </source>
</reference>
<dbReference type="EC" id="2.7.11.1" evidence="1"/>
<dbReference type="Pfam" id="PF00069">
    <property type="entry name" value="Pkinase"/>
    <property type="match status" value="1"/>
</dbReference>
<dbReference type="PANTHER" id="PTHR43671">
    <property type="entry name" value="SERINE/THREONINE-PROTEIN KINASE NEK"/>
    <property type="match status" value="1"/>
</dbReference>
<evidence type="ECO:0000256" key="5">
    <source>
        <dbReference type="ARBA" id="ARBA00022840"/>
    </source>
</evidence>
<dbReference type="CDD" id="cd00180">
    <property type="entry name" value="PKc"/>
    <property type="match status" value="1"/>
</dbReference>
<dbReference type="SUPFAM" id="SSF56112">
    <property type="entry name" value="Protein kinase-like (PK-like)"/>
    <property type="match status" value="1"/>
</dbReference>
<dbReference type="Gene3D" id="1.10.510.10">
    <property type="entry name" value="Transferase(Phosphotransferase) domain 1"/>
    <property type="match status" value="1"/>
</dbReference>
<evidence type="ECO:0000313" key="8">
    <source>
        <dbReference type="EMBL" id="KAG9499708.1"/>
    </source>
</evidence>
<evidence type="ECO:0000256" key="4">
    <source>
        <dbReference type="ARBA" id="ARBA00022777"/>
    </source>
</evidence>
<dbReference type="SMART" id="SM00220">
    <property type="entry name" value="S_TKc"/>
    <property type="match status" value="1"/>
</dbReference>
<accession>A0A9P8DD50</accession>
<evidence type="ECO:0000256" key="1">
    <source>
        <dbReference type="ARBA" id="ARBA00012513"/>
    </source>
</evidence>
<evidence type="ECO:0000256" key="3">
    <source>
        <dbReference type="ARBA" id="ARBA00022741"/>
    </source>
</evidence>
<comment type="caution">
    <text evidence="8">The sequence shown here is derived from an EMBL/GenBank/DDBJ whole genome shotgun (WGS) entry which is preliminary data.</text>
</comment>